<gene>
    <name evidence="1" type="ORF">M413DRAFT_443827</name>
</gene>
<sequence length="80" mass="8816">MPSPLIWARLHITFLGDPSLSSSFGVPHSSAAIAKRYQILSKVMELPCQVAKDWLTRSGTCPLSISLSYPMPYLLALLKL</sequence>
<evidence type="ECO:0000313" key="1">
    <source>
        <dbReference type="EMBL" id="KIM43011.1"/>
    </source>
</evidence>
<name>A0A0C3CHB1_HEBCY</name>
<reference evidence="2" key="2">
    <citation type="submission" date="2015-01" db="EMBL/GenBank/DDBJ databases">
        <title>Evolutionary Origins and Diversification of the Mycorrhizal Mutualists.</title>
        <authorList>
            <consortium name="DOE Joint Genome Institute"/>
            <consortium name="Mycorrhizal Genomics Consortium"/>
            <person name="Kohler A."/>
            <person name="Kuo A."/>
            <person name="Nagy L.G."/>
            <person name="Floudas D."/>
            <person name="Copeland A."/>
            <person name="Barry K.W."/>
            <person name="Cichocki N."/>
            <person name="Veneault-Fourrey C."/>
            <person name="LaButti K."/>
            <person name="Lindquist E.A."/>
            <person name="Lipzen A."/>
            <person name="Lundell T."/>
            <person name="Morin E."/>
            <person name="Murat C."/>
            <person name="Riley R."/>
            <person name="Ohm R."/>
            <person name="Sun H."/>
            <person name="Tunlid A."/>
            <person name="Henrissat B."/>
            <person name="Grigoriev I.V."/>
            <person name="Hibbett D.S."/>
            <person name="Martin F."/>
        </authorList>
    </citation>
    <scope>NUCLEOTIDE SEQUENCE [LARGE SCALE GENOMIC DNA]</scope>
    <source>
        <strain evidence="2">h7</strain>
    </source>
</reference>
<dbReference type="Proteomes" id="UP000053424">
    <property type="component" value="Unassembled WGS sequence"/>
</dbReference>
<evidence type="ECO:0000313" key="2">
    <source>
        <dbReference type="Proteomes" id="UP000053424"/>
    </source>
</evidence>
<keyword evidence="2" id="KW-1185">Reference proteome</keyword>
<protein>
    <submittedName>
        <fullName evidence="1">Uncharacterized protein</fullName>
    </submittedName>
</protein>
<dbReference type="HOGENOM" id="CLU_2590046_0_0_1"/>
<proteinExistence type="predicted"/>
<accession>A0A0C3CHB1</accession>
<dbReference type="AlphaFoldDB" id="A0A0C3CHB1"/>
<organism evidence="1 2">
    <name type="scientific">Hebeloma cylindrosporum</name>
    <dbReference type="NCBI Taxonomy" id="76867"/>
    <lineage>
        <taxon>Eukaryota</taxon>
        <taxon>Fungi</taxon>
        <taxon>Dikarya</taxon>
        <taxon>Basidiomycota</taxon>
        <taxon>Agaricomycotina</taxon>
        <taxon>Agaricomycetes</taxon>
        <taxon>Agaricomycetidae</taxon>
        <taxon>Agaricales</taxon>
        <taxon>Agaricineae</taxon>
        <taxon>Hymenogastraceae</taxon>
        <taxon>Hebeloma</taxon>
    </lineage>
</organism>
<reference evidence="1 2" key="1">
    <citation type="submission" date="2014-04" db="EMBL/GenBank/DDBJ databases">
        <authorList>
            <consortium name="DOE Joint Genome Institute"/>
            <person name="Kuo A."/>
            <person name="Gay G."/>
            <person name="Dore J."/>
            <person name="Kohler A."/>
            <person name="Nagy L.G."/>
            <person name="Floudas D."/>
            <person name="Copeland A."/>
            <person name="Barry K.W."/>
            <person name="Cichocki N."/>
            <person name="Veneault-Fourrey C."/>
            <person name="LaButti K."/>
            <person name="Lindquist E.A."/>
            <person name="Lipzen A."/>
            <person name="Lundell T."/>
            <person name="Morin E."/>
            <person name="Murat C."/>
            <person name="Sun H."/>
            <person name="Tunlid A."/>
            <person name="Henrissat B."/>
            <person name="Grigoriev I.V."/>
            <person name="Hibbett D.S."/>
            <person name="Martin F."/>
            <person name="Nordberg H.P."/>
            <person name="Cantor M.N."/>
            <person name="Hua S.X."/>
        </authorList>
    </citation>
    <scope>NUCLEOTIDE SEQUENCE [LARGE SCALE GENOMIC DNA]</scope>
    <source>
        <strain evidence="2">h7</strain>
    </source>
</reference>
<dbReference type="OrthoDB" id="3365698at2759"/>
<dbReference type="EMBL" id="KN831776">
    <property type="protein sequence ID" value="KIM43011.1"/>
    <property type="molecule type" value="Genomic_DNA"/>
</dbReference>